<dbReference type="GO" id="GO:0003691">
    <property type="term" value="F:double-stranded telomeric DNA binding"/>
    <property type="evidence" value="ECO:0007669"/>
    <property type="project" value="TreeGrafter"/>
</dbReference>
<dbReference type="FunFam" id="1.10.10.60:FF:000129">
    <property type="entry name" value="Telomeric repeat-binding factor 2"/>
    <property type="match status" value="1"/>
</dbReference>
<protein>
    <submittedName>
        <fullName evidence="10">TERF2 factor</fullName>
    </submittedName>
</protein>
<dbReference type="SMART" id="SM00717">
    <property type="entry name" value="SANT"/>
    <property type="match status" value="1"/>
</dbReference>
<dbReference type="SUPFAM" id="SSF46689">
    <property type="entry name" value="Homeodomain-like"/>
    <property type="match status" value="1"/>
</dbReference>
<dbReference type="Gene3D" id="1.10.10.60">
    <property type="entry name" value="Homeodomain-like"/>
    <property type="match status" value="1"/>
</dbReference>
<dbReference type="EMBL" id="VZSV01000211">
    <property type="protein sequence ID" value="NXA54255.1"/>
    <property type="molecule type" value="Genomic_DNA"/>
</dbReference>
<reference evidence="10 11" key="1">
    <citation type="submission" date="2019-09" db="EMBL/GenBank/DDBJ databases">
        <title>Bird 10,000 Genomes (B10K) Project - Family phase.</title>
        <authorList>
            <person name="Zhang G."/>
        </authorList>
    </citation>
    <scope>NUCLEOTIDE SEQUENCE [LARGE SCALE GENOMIC DNA]</scope>
    <source>
        <strain evidence="10">B10K-MSB-01</strain>
    </source>
</reference>
<dbReference type="Pfam" id="PF00249">
    <property type="entry name" value="Myb_DNA-binding"/>
    <property type="match status" value="1"/>
</dbReference>
<dbReference type="Gene3D" id="1.25.40.210">
    <property type="entry name" value="Telomere repeat-binding factor, dimerisation domain"/>
    <property type="match status" value="1"/>
</dbReference>
<dbReference type="SUPFAM" id="SSF63600">
    <property type="entry name" value="Telomeric repeat binding factor (TRF) dimerisation domain"/>
    <property type="match status" value="1"/>
</dbReference>
<evidence type="ECO:0000256" key="4">
    <source>
        <dbReference type="ARBA" id="ARBA00023125"/>
    </source>
</evidence>
<keyword evidence="11" id="KW-1185">Reference proteome</keyword>
<organism evidence="10 11">
    <name type="scientific">Nothocercus julius</name>
    <dbReference type="NCBI Taxonomy" id="2585813"/>
    <lineage>
        <taxon>Eukaryota</taxon>
        <taxon>Metazoa</taxon>
        <taxon>Chordata</taxon>
        <taxon>Craniata</taxon>
        <taxon>Vertebrata</taxon>
        <taxon>Euteleostomi</taxon>
        <taxon>Archelosauria</taxon>
        <taxon>Archosauria</taxon>
        <taxon>Dinosauria</taxon>
        <taxon>Saurischia</taxon>
        <taxon>Theropoda</taxon>
        <taxon>Coelurosauria</taxon>
        <taxon>Aves</taxon>
        <taxon>Palaeognathae</taxon>
        <taxon>Tinamiformes</taxon>
        <taxon>Tinamidae</taxon>
        <taxon>Nothocercus</taxon>
    </lineage>
</organism>
<evidence type="ECO:0000313" key="11">
    <source>
        <dbReference type="Proteomes" id="UP000531559"/>
    </source>
</evidence>
<evidence type="ECO:0000256" key="7">
    <source>
        <dbReference type="SAM" id="MobiDB-lite"/>
    </source>
</evidence>
<dbReference type="PANTHER" id="PTHR46833">
    <property type="entry name" value="TELOMERIC REPEAT-BINDING FACTOR 2 TERF2"/>
    <property type="match status" value="1"/>
</dbReference>
<feature type="non-terminal residue" evidence="10">
    <location>
        <position position="518"/>
    </location>
</feature>
<dbReference type="PROSITE" id="PS51294">
    <property type="entry name" value="HTH_MYB"/>
    <property type="match status" value="1"/>
</dbReference>
<feature type="domain" description="Myb-like" evidence="8">
    <location>
        <begin position="466"/>
        <end position="513"/>
    </location>
</feature>
<dbReference type="OrthoDB" id="608866at2759"/>
<dbReference type="InterPro" id="IPR030657">
    <property type="entry name" value="TERF2"/>
</dbReference>
<keyword evidence="3" id="KW-0779">Telomere</keyword>
<dbReference type="GO" id="GO:0098505">
    <property type="term" value="F:G-rich strand telomeric DNA binding"/>
    <property type="evidence" value="ECO:0007669"/>
    <property type="project" value="TreeGrafter"/>
</dbReference>
<evidence type="ECO:0000313" key="10">
    <source>
        <dbReference type="EMBL" id="NXA54255.1"/>
    </source>
</evidence>
<dbReference type="InterPro" id="IPR001005">
    <property type="entry name" value="SANT/Myb"/>
</dbReference>
<name>A0A7K7WLS2_9AVES</name>
<dbReference type="GO" id="GO:0061820">
    <property type="term" value="P:telomeric D-loop disassembly"/>
    <property type="evidence" value="ECO:0007669"/>
    <property type="project" value="TreeGrafter"/>
</dbReference>
<dbReference type="InterPro" id="IPR017930">
    <property type="entry name" value="Myb_dom"/>
</dbReference>
<gene>
    <name evidence="10" type="primary">Terf2</name>
    <name evidence="10" type="ORF">NOTJUL_R05330</name>
</gene>
<evidence type="ECO:0000256" key="3">
    <source>
        <dbReference type="ARBA" id="ARBA00022895"/>
    </source>
</evidence>
<dbReference type="InterPro" id="IPR031902">
    <property type="entry name" value="TERF2_RBM"/>
</dbReference>
<keyword evidence="2" id="KW-0158">Chromosome</keyword>
<dbReference type="GO" id="GO:0005654">
    <property type="term" value="C:nucleoplasm"/>
    <property type="evidence" value="ECO:0007669"/>
    <property type="project" value="UniProtKB-ARBA"/>
</dbReference>
<evidence type="ECO:0000259" key="8">
    <source>
        <dbReference type="PROSITE" id="PS50090"/>
    </source>
</evidence>
<proteinExistence type="predicted"/>
<dbReference type="GO" id="GO:0032210">
    <property type="term" value="P:regulation of telomere maintenance via telomerase"/>
    <property type="evidence" value="ECO:0007669"/>
    <property type="project" value="TreeGrafter"/>
</dbReference>
<dbReference type="PROSITE" id="PS50090">
    <property type="entry name" value="MYB_LIKE"/>
    <property type="match status" value="1"/>
</dbReference>
<comment type="subcellular location">
    <subcellularLocation>
        <location evidence="1">Chromosome</location>
        <location evidence="1">Telomere</location>
    </subcellularLocation>
</comment>
<dbReference type="GO" id="GO:0070187">
    <property type="term" value="C:shelterin complex"/>
    <property type="evidence" value="ECO:0007669"/>
    <property type="project" value="TreeGrafter"/>
</dbReference>
<dbReference type="InterPro" id="IPR036507">
    <property type="entry name" value="Telomere_rpt-bd_fac_dimer_sf"/>
</dbReference>
<evidence type="ECO:0000259" key="9">
    <source>
        <dbReference type="PROSITE" id="PS51294"/>
    </source>
</evidence>
<dbReference type="CDD" id="cd11654">
    <property type="entry name" value="TRF2_RBM"/>
    <property type="match status" value="1"/>
</dbReference>
<comment type="caution">
    <text evidence="10">The sequence shown here is derived from an EMBL/GenBank/DDBJ whole genome shotgun (WGS) entry which is preliminary data.</text>
</comment>
<dbReference type="InterPro" id="IPR013867">
    <property type="entry name" value="Telomere_rpt-bd_fac_dimer_dom"/>
</dbReference>
<evidence type="ECO:0000256" key="5">
    <source>
        <dbReference type="ARBA" id="ARBA00023242"/>
    </source>
</evidence>
<evidence type="ECO:0000256" key="2">
    <source>
        <dbReference type="ARBA" id="ARBA00022454"/>
    </source>
</evidence>
<dbReference type="GO" id="GO:0003720">
    <property type="term" value="F:telomerase activity"/>
    <property type="evidence" value="ECO:0007669"/>
    <property type="project" value="TreeGrafter"/>
</dbReference>
<feature type="domain" description="HTH myb-type" evidence="9">
    <location>
        <begin position="464"/>
        <end position="517"/>
    </location>
</feature>
<feature type="region of interest" description="Disordered" evidence="7">
    <location>
        <begin position="394"/>
        <end position="429"/>
    </location>
</feature>
<dbReference type="InterPro" id="IPR009057">
    <property type="entry name" value="Homeodomain-like_sf"/>
</dbReference>
<dbReference type="Pfam" id="PF08558">
    <property type="entry name" value="TRF"/>
    <property type="match status" value="1"/>
</dbReference>
<dbReference type="GO" id="GO:0032208">
    <property type="term" value="P:negative regulation of telomere maintenance via recombination"/>
    <property type="evidence" value="ECO:0007669"/>
    <property type="project" value="TreeGrafter"/>
</dbReference>
<keyword evidence="4" id="KW-0238">DNA-binding</keyword>
<feature type="region of interest" description="Disordered" evidence="7">
    <location>
        <begin position="171"/>
        <end position="212"/>
    </location>
</feature>
<dbReference type="GO" id="GO:1905839">
    <property type="term" value="P:negative regulation of telomeric D-loop disassembly"/>
    <property type="evidence" value="ECO:0007669"/>
    <property type="project" value="TreeGrafter"/>
</dbReference>
<dbReference type="PANTHER" id="PTHR46833:SF1">
    <property type="entry name" value="TELOMERIC REPEAT-BINDING FACTOR 2"/>
    <property type="match status" value="1"/>
</dbReference>
<feature type="non-terminal residue" evidence="10">
    <location>
        <position position="1"/>
    </location>
</feature>
<keyword evidence="6" id="KW-0131">Cell cycle</keyword>
<dbReference type="CDD" id="cd11660">
    <property type="entry name" value="SANT_TRF"/>
    <property type="match status" value="1"/>
</dbReference>
<dbReference type="GO" id="GO:0070198">
    <property type="term" value="P:protein localization to chromosome, telomeric region"/>
    <property type="evidence" value="ECO:0007669"/>
    <property type="project" value="TreeGrafter"/>
</dbReference>
<evidence type="ECO:0000256" key="6">
    <source>
        <dbReference type="ARBA" id="ARBA00023306"/>
    </source>
</evidence>
<dbReference type="AlphaFoldDB" id="A0A7K7WLS2"/>
<dbReference type="Proteomes" id="UP000531559">
    <property type="component" value="Unassembled WGS sequence"/>
</dbReference>
<dbReference type="GO" id="GO:0031848">
    <property type="term" value="P:protection from non-homologous end joining at telomere"/>
    <property type="evidence" value="ECO:0007669"/>
    <property type="project" value="InterPro"/>
</dbReference>
<evidence type="ECO:0000256" key="1">
    <source>
        <dbReference type="ARBA" id="ARBA00004574"/>
    </source>
</evidence>
<accession>A0A7K7WLS2</accession>
<dbReference type="GO" id="GO:0042803">
    <property type="term" value="F:protein homodimerization activity"/>
    <property type="evidence" value="ECO:0007669"/>
    <property type="project" value="InterPro"/>
</dbReference>
<dbReference type="Pfam" id="PF16772">
    <property type="entry name" value="TERF2_RBM"/>
    <property type="match status" value="1"/>
</dbReference>
<keyword evidence="5" id="KW-0539">Nucleus</keyword>
<sequence>ALLVRPLEKEPAVAKLLRVMQFLSRIEEGENLDCTFDKESELTPLESAIGILELIQKEFSVAEKTVESVQKMVKEAAVIVCIKNEEFDKASKIIRRHMGKTPISQKMRTEFLSIIREKNLAHPMITNFSYKNFQHSMFQFVEIYVDDSEPLLLTMVKKTLNAECAEEPKCPAAAPESVNGLPDPASAPKPTERAQDMAGAPMSAEGAENQAVTPEHTEAAANVLEESQEPMEIANEPAAAPGPVEVSKNLERWAEKSGPVLQMTFGSSFFLRGGLLCPGNSISLNAQLSRSAQQGFFFCLFCRQPSGTVTTYGISVLREAFKILSDSQDSDALFTKLDETDISFPKQLSPSVSHRTKRRKEVENQDSEISEPPEIPHKGKRLLTISKLVMEQDSQCSELSESPDSSQEPVVSSASRPAQKSHDQPVSTKNLKLSKARWNSSFAEQGKDVWSEEDDLFADAGKNRISKWTIQESEWIKEGVKKFGEGRWKSICQKYPFQNRTAVMIKDRWRTMKKLGIL</sequence>
<feature type="region of interest" description="Disordered" evidence="7">
    <location>
        <begin position="345"/>
        <end position="377"/>
    </location>
</feature>
<dbReference type="GO" id="GO:0031627">
    <property type="term" value="P:telomeric loop formation"/>
    <property type="evidence" value="ECO:0007669"/>
    <property type="project" value="TreeGrafter"/>
</dbReference>